<dbReference type="NCBIfam" id="NF011597">
    <property type="entry name" value="PRK15022.1"/>
    <property type="match status" value="1"/>
</dbReference>
<dbReference type="EMBL" id="UGMS01000003">
    <property type="protein sequence ID" value="STW78731.1"/>
    <property type="molecule type" value="Genomic_DNA"/>
</dbReference>
<sequence>MEFYTSNLYLHLSEWCTQQRLNGTATFLRNRAQASITQMMRVFDFMKKSGAWPVVKAEGTYGTECSSLEDLFSKTVEDYQQRSTILSSLAEEAKAQSDESTLRFLTLLAEEQDQDGMLLETILEEIRHAKNAGTSVQQTDSHLDGSGQSTARITPCRRMLAGDKSSELACSGQRSL</sequence>
<dbReference type="InterPro" id="IPR008331">
    <property type="entry name" value="Ferritin_DPS_dom"/>
</dbReference>
<evidence type="ECO:0000313" key="3">
    <source>
        <dbReference type="EMBL" id="STW78731.1"/>
    </source>
</evidence>
<dbReference type="GO" id="GO:0008199">
    <property type="term" value="F:ferric iron binding"/>
    <property type="evidence" value="ECO:0007669"/>
    <property type="project" value="InterPro"/>
</dbReference>
<keyword evidence="3" id="KW-0560">Oxidoreductase</keyword>
<evidence type="ECO:0000313" key="4">
    <source>
        <dbReference type="Proteomes" id="UP000254863"/>
    </source>
</evidence>
<dbReference type="GO" id="GO:0004322">
    <property type="term" value="F:ferroxidase activity"/>
    <property type="evidence" value="ECO:0007669"/>
    <property type="project" value="UniProtKB-EC"/>
</dbReference>
<accession>A0A7H4PK08</accession>
<dbReference type="InterPro" id="IPR009040">
    <property type="entry name" value="Ferritin-like_diiron"/>
</dbReference>
<dbReference type="Pfam" id="PF00210">
    <property type="entry name" value="Ferritin"/>
    <property type="match status" value="1"/>
</dbReference>
<name>A0A7H4PK08_9ENTR</name>
<gene>
    <name evidence="3" type="primary">ftnA_2</name>
    <name evidence="3" type="ORF">NCTC11685_06044</name>
</gene>
<dbReference type="PROSITE" id="PS50905">
    <property type="entry name" value="FERRITIN_LIKE"/>
    <property type="match status" value="1"/>
</dbReference>
<feature type="domain" description="Ferritin-like diiron" evidence="2">
    <location>
        <begin position="1"/>
        <end position="130"/>
    </location>
</feature>
<dbReference type="Proteomes" id="UP000254863">
    <property type="component" value="Unassembled WGS sequence"/>
</dbReference>
<protein>
    <submittedName>
        <fullName evidence="3">Ferritin-like protein 2</fullName>
        <ecNumber evidence="3">1.16.3.1</ecNumber>
    </submittedName>
</protein>
<dbReference type="InterPro" id="IPR012347">
    <property type="entry name" value="Ferritin-like"/>
</dbReference>
<proteinExistence type="predicted"/>
<feature type="region of interest" description="Disordered" evidence="1">
    <location>
        <begin position="133"/>
        <end position="153"/>
    </location>
</feature>
<evidence type="ECO:0000259" key="2">
    <source>
        <dbReference type="PROSITE" id="PS50905"/>
    </source>
</evidence>
<dbReference type="InterPro" id="IPR009078">
    <property type="entry name" value="Ferritin-like_SF"/>
</dbReference>
<comment type="caution">
    <text evidence="3">The sequence shown here is derived from an EMBL/GenBank/DDBJ whole genome shotgun (WGS) entry which is preliminary data.</text>
</comment>
<evidence type="ECO:0000256" key="1">
    <source>
        <dbReference type="SAM" id="MobiDB-lite"/>
    </source>
</evidence>
<reference evidence="3 4" key="1">
    <citation type="submission" date="2018-06" db="EMBL/GenBank/DDBJ databases">
        <authorList>
            <consortium name="Pathogen Informatics"/>
            <person name="Doyle S."/>
        </authorList>
    </citation>
    <scope>NUCLEOTIDE SEQUENCE [LARGE SCALE GENOMIC DNA]</scope>
    <source>
        <strain evidence="3 4">NCTC11685</strain>
    </source>
</reference>
<dbReference type="SUPFAM" id="SSF47240">
    <property type="entry name" value="Ferritin-like"/>
    <property type="match status" value="1"/>
</dbReference>
<organism evidence="3 4">
    <name type="scientific">Klebsiella michiganensis</name>
    <dbReference type="NCBI Taxonomy" id="1134687"/>
    <lineage>
        <taxon>Bacteria</taxon>
        <taxon>Pseudomonadati</taxon>
        <taxon>Pseudomonadota</taxon>
        <taxon>Gammaproteobacteria</taxon>
        <taxon>Enterobacterales</taxon>
        <taxon>Enterobacteriaceae</taxon>
        <taxon>Klebsiella/Raoultella group</taxon>
        <taxon>Klebsiella</taxon>
    </lineage>
</organism>
<dbReference type="AlphaFoldDB" id="A0A7H4PK08"/>
<dbReference type="EC" id="1.16.3.1" evidence="3"/>
<dbReference type="Gene3D" id="1.20.1260.10">
    <property type="match status" value="1"/>
</dbReference>
<feature type="compositionally biased region" description="Polar residues" evidence="1">
    <location>
        <begin position="133"/>
        <end position="152"/>
    </location>
</feature>